<dbReference type="EC" id="1.8.4.12" evidence="1"/>
<dbReference type="GO" id="GO:0033743">
    <property type="term" value="F:peptide-methionine (R)-S-oxide reductase activity"/>
    <property type="evidence" value="ECO:0007669"/>
    <property type="project" value="UniProtKB-EC"/>
</dbReference>
<evidence type="ECO:0000313" key="5">
    <source>
        <dbReference type="EMBL" id="MFC4354661.1"/>
    </source>
</evidence>
<dbReference type="PANTHER" id="PTHR10173">
    <property type="entry name" value="METHIONINE SULFOXIDE REDUCTASE"/>
    <property type="match status" value="1"/>
</dbReference>
<proteinExistence type="predicted"/>
<evidence type="ECO:0000256" key="3">
    <source>
        <dbReference type="ARBA" id="ARBA00048488"/>
    </source>
</evidence>
<dbReference type="PANTHER" id="PTHR10173:SF59">
    <property type="entry name" value="PEPTIDE METHIONINE SULFOXIDE REDUCTASE MSRA_MSRB"/>
    <property type="match status" value="1"/>
</dbReference>
<dbReference type="Proteomes" id="UP001595733">
    <property type="component" value="Unassembled WGS sequence"/>
</dbReference>
<dbReference type="EMBL" id="JBHSEF010000011">
    <property type="protein sequence ID" value="MFC4354661.1"/>
    <property type="molecule type" value="Genomic_DNA"/>
</dbReference>
<protein>
    <recommendedName>
        <fullName evidence="1">peptide-methionine (R)-S-oxide reductase</fullName>
        <ecNumber evidence="1">1.8.4.12</ecNumber>
    </recommendedName>
</protein>
<keyword evidence="2 5" id="KW-0560">Oxidoreductase</keyword>
<sequence>MQYYVTQMNGTEPPYQNEFDQHFSEGIYVDIVSGKPLFHSKDKYDAGCGWPSFTRPIDDPEVIEKFDDTHGMRRVEVRSKTADSHLGHVFPDGPKEETGLRYCINSAALRFIPKEKLEEQGYGEYLSTF</sequence>
<evidence type="ECO:0000259" key="4">
    <source>
        <dbReference type="PROSITE" id="PS51790"/>
    </source>
</evidence>
<dbReference type="InterPro" id="IPR002579">
    <property type="entry name" value="Met_Sox_Rdtase_MsrB_dom"/>
</dbReference>
<comment type="catalytic activity">
    <reaction evidence="3">
        <text>L-methionyl-[protein] + [thioredoxin]-disulfide + H2O = L-methionyl-(R)-S-oxide-[protein] + [thioredoxin]-dithiol</text>
        <dbReference type="Rhea" id="RHEA:24164"/>
        <dbReference type="Rhea" id="RHEA-COMP:10698"/>
        <dbReference type="Rhea" id="RHEA-COMP:10700"/>
        <dbReference type="Rhea" id="RHEA-COMP:12313"/>
        <dbReference type="Rhea" id="RHEA-COMP:12314"/>
        <dbReference type="ChEBI" id="CHEBI:15377"/>
        <dbReference type="ChEBI" id="CHEBI:16044"/>
        <dbReference type="ChEBI" id="CHEBI:29950"/>
        <dbReference type="ChEBI" id="CHEBI:45764"/>
        <dbReference type="ChEBI" id="CHEBI:50058"/>
        <dbReference type="EC" id="1.8.4.12"/>
    </reaction>
</comment>
<evidence type="ECO:0000256" key="1">
    <source>
        <dbReference type="ARBA" id="ARBA00012499"/>
    </source>
</evidence>
<evidence type="ECO:0000256" key="2">
    <source>
        <dbReference type="ARBA" id="ARBA00023002"/>
    </source>
</evidence>
<keyword evidence="6" id="KW-1185">Reference proteome</keyword>
<feature type="domain" description="MsrB" evidence="4">
    <location>
        <begin position="1"/>
        <end position="114"/>
    </location>
</feature>
<dbReference type="InterPro" id="IPR028427">
    <property type="entry name" value="Met_Sox_Rdtase_MsrB"/>
</dbReference>
<dbReference type="Pfam" id="PF01641">
    <property type="entry name" value="SelR"/>
    <property type="match status" value="1"/>
</dbReference>
<dbReference type="NCBIfam" id="TIGR00357">
    <property type="entry name" value="peptide-methionine (R)-S-oxide reductase MsrB"/>
    <property type="match status" value="1"/>
</dbReference>
<reference evidence="6" key="1">
    <citation type="journal article" date="2019" name="Int. J. Syst. Evol. Microbiol.">
        <title>The Global Catalogue of Microorganisms (GCM) 10K type strain sequencing project: providing services to taxonomists for standard genome sequencing and annotation.</title>
        <authorList>
            <consortium name="The Broad Institute Genomics Platform"/>
            <consortium name="The Broad Institute Genome Sequencing Center for Infectious Disease"/>
            <person name="Wu L."/>
            <person name="Ma J."/>
        </authorList>
    </citation>
    <scope>NUCLEOTIDE SEQUENCE [LARGE SCALE GENOMIC DNA]</scope>
    <source>
        <strain evidence="6">CCUG 50353</strain>
    </source>
</reference>
<dbReference type="PROSITE" id="PS51790">
    <property type="entry name" value="MSRB"/>
    <property type="match status" value="1"/>
</dbReference>
<name>A0ABV8UVS4_9BACL</name>
<dbReference type="InterPro" id="IPR011057">
    <property type="entry name" value="Mss4-like_sf"/>
</dbReference>
<dbReference type="SUPFAM" id="SSF51316">
    <property type="entry name" value="Mss4-like"/>
    <property type="match status" value="1"/>
</dbReference>
<gene>
    <name evidence="5" type="primary">msrB</name>
    <name evidence="5" type="ORF">ACFO0S_06140</name>
</gene>
<organism evidence="5 6">
    <name type="scientific">Chryseomicrobium palamuruense</name>
    <dbReference type="NCBI Taxonomy" id="682973"/>
    <lineage>
        <taxon>Bacteria</taxon>
        <taxon>Bacillati</taxon>
        <taxon>Bacillota</taxon>
        <taxon>Bacilli</taxon>
        <taxon>Bacillales</taxon>
        <taxon>Caryophanaceae</taxon>
        <taxon>Chryseomicrobium</taxon>
    </lineage>
</organism>
<dbReference type="Gene3D" id="2.170.150.20">
    <property type="entry name" value="Peptide methionine sulfoxide reductase"/>
    <property type="match status" value="1"/>
</dbReference>
<accession>A0ABV8UVS4</accession>
<comment type="caution">
    <text evidence="5">The sequence shown here is derived from an EMBL/GenBank/DDBJ whole genome shotgun (WGS) entry which is preliminary data.</text>
</comment>
<evidence type="ECO:0000313" key="6">
    <source>
        <dbReference type="Proteomes" id="UP001595733"/>
    </source>
</evidence>
<dbReference type="RefSeq" id="WP_378140967.1">
    <property type="nucleotide sequence ID" value="NZ_JBHSEF010000011.1"/>
</dbReference>